<gene>
    <name evidence="1" type="ORF">HaLaN_23122</name>
</gene>
<dbReference type="Proteomes" id="UP000485058">
    <property type="component" value="Unassembled WGS sequence"/>
</dbReference>
<evidence type="ECO:0000313" key="2">
    <source>
        <dbReference type="Proteomes" id="UP000485058"/>
    </source>
</evidence>
<organism evidence="1 2">
    <name type="scientific">Haematococcus lacustris</name>
    <name type="common">Green alga</name>
    <name type="synonym">Haematococcus pluvialis</name>
    <dbReference type="NCBI Taxonomy" id="44745"/>
    <lineage>
        <taxon>Eukaryota</taxon>
        <taxon>Viridiplantae</taxon>
        <taxon>Chlorophyta</taxon>
        <taxon>core chlorophytes</taxon>
        <taxon>Chlorophyceae</taxon>
        <taxon>CS clade</taxon>
        <taxon>Chlamydomonadales</taxon>
        <taxon>Haematococcaceae</taxon>
        <taxon>Haematococcus</taxon>
    </lineage>
</organism>
<sequence>MSFRQLVWPQVPSNLRASIYDLAEGSSTLLDLLKPVDSDLKHFEEVVDIMRGKQLAKVNRSQHKQIPEERRKLLGYYVWLDVLALAQAMEQ</sequence>
<keyword evidence="2" id="KW-1185">Reference proteome</keyword>
<evidence type="ECO:0000313" key="1">
    <source>
        <dbReference type="EMBL" id="GFH25196.1"/>
    </source>
</evidence>
<dbReference type="AlphaFoldDB" id="A0A6A0A0Z1"/>
<comment type="caution">
    <text evidence="1">The sequence shown here is derived from an EMBL/GenBank/DDBJ whole genome shotgun (WGS) entry which is preliminary data.</text>
</comment>
<proteinExistence type="predicted"/>
<accession>A0A6A0A0Z1</accession>
<dbReference type="EMBL" id="BLLF01002747">
    <property type="protein sequence ID" value="GFH25196.1"/>
    <property type="molecule type" value="Genomic_DNA"/>
</dbReference>
<protein>
    <submittedName>
        <fullName evidence="1">Uncharacterized protein</fullName>
    </submittedName>
</protein>
<reference evidence="1 2" key="1">
    <citation type="submission" date="2020-02" db="EMBL/GenBank/DDBJ databases">
        <title>Draft genome sequence of Haematococcus lacustris strain NIES-144.</title>
        <authorList>
            <person name="Morimoto D."/>
            <person name="Nakagawa S."/>
            <person name="Yoshida T."/>
            <person name="Sawayama S."/>
        </authorList>
    </citation>
    <scope>NUCLEOTIDE SEQUENCE [LARGE SCALE GENOMIC DNA]</scope>
    <source>
        <strain evidence="1 2">NIES-144</strain>
    </source>
</reference>
<name>A0A6A0A0Z1_HAELA</name>